<keyword evidence="4" id="KW-1185">Reference proteome</keyword>
<keyword evidence="2" id="KW-0472">Membrane</keyword>
<dbReference type="Pfam" id="PF10745">
    <property type="entry name" value="DUF2530"/>
    <property type="match status" value="1"/>
</dbReference>
<evidence type="ECO:0000256" key="2">
    <source>
        <dbReference type="SAM" id="Phobius"/>
    </source>
</evidence>
<accession>A0ABQ4BAT1</accession>
<evidence type="ECO:0000313" key="3">
    <source>
        <dbReference type="EMBL" id="GIE67761.1"/>
    </source>
</evidence>
<evidence type="ECO:0008006" key="5">
    <source>
        <dbReference type="Google" id="ProtNLM"/>
    </source>
</evidence>
<keyword evidence="2" id="KW-0812">Transmembrane</keyword>
<evidence type="ECO:0000256" key="1">
    <source>
        <dbReference type="SAM" id="MobiDB-lite"/>
    </source>
</evidence>
<comment type="caution">
    <text evidence="3">The sequence shown here is derived from an EMBL/GenBank/DDBJ whole genome shotgun (WGS) entry which is preliminary data.</text>
</comment>
<protein>
    <recommendedName>
        <fullName evidence="5">DUF2530 domain-containing protein</fullName>
    </recommendedName>
</protein>
<gene>
    <name evidence="3" type="ORF">Apa02nite_038690</name>
</gene>
<organism evidence="3 4">
    <name type="scientific">Actinoplanes palleronii</name>
    <dbReference type="NCBI Taxonomy" id="113570"/>
    <lineage>
        <taxon>Bacteria</taxon>
        <taxon>Bacillati</taxon>
        <taxon>Actinomycetota</taxon>
        <taxon>Actinomycetes</taxon>
        <taxon>Micromonosporales</taxon>
        <taxon>Micromonosporaceae</taxon>
        <taxon>Actinoplanes</taxon>
    </lineage>
</organism>
<keyword evidence="2" id="KW-1133">Transmembrane helix</keyword>
<feature type="transmembrane region" description="Helical" evidence="2">
    <location>
        <begin position="61"/>
        <end position="81"/>
    </location>
</feature>
<sequence length="103" mass="10962">MSDLSPATRADDPLAGLSVVTGTKPRPEPLDPPMVPFAIAGIVAFAIASLVCWLADAPTAWLHTSLTGLVLGAPGLSTMIVHDRHRKRRRALSHPAFRVEESS</sequence>
<feature type="transmembrane region" description="Helical" evidence="2">
    <location>
        <begin position="34"/>
        <end position="55"/>
    </location>
</feature>
<name>A0ABQ4BAT1_9ACTN</name>
<proteinExistence type="predicted"/>
<dbReference type="EMBL" id="BOMS01000051">
    <property type="protein sequence ID" value="GIE67761.1"/>
    <property type="molecule type" value="Genomic_DNA"/>
</dbReference>
<reference evidence="3 4" key="1">
    <citation type="submission" date="2021-01" db="EMBL/GenBank/DDBJ databases">
        <title>Whole genome shotgun sequence of Actinoplanes palleronii NBRC 14916.</title>
        <authorList>
            <person name="Komaki H."/>
            <person name="Tamura T."/>
        </authorList>
    </citation>
    <scope>NUCLEOTIDE SEQUENCE [LARGE SCALE GENOMIC DNA]</scope>
    <source>
        <strain evidence="3 4">NBRC 14916</strain>
    </source>
</reference>
<evidence type="ECO:0000313" key="4">
    <source>
        <dbReference type="Proteomes" id="UP000624709"/>
    </source>
</evidence>
<dbReference type="Proteomes" id="UP000624709">
    <property type="component" value="Unassembled WGS sequence"/>
</dbReference>
<feature type="region of interest" description="Disordered" evidence="1">
    <location>
        <begin position="1"/>
        <end position="27"/>
    </location>
</feature>
<dbReference type="InterPro" id="IPR019681">
    <property type="entry name" value="DUF2530"/>
</dbReference>